<organism evidence="2 4">
    <name type="scientific">Glycomyces lechevalierae</name>
    <dbReference type="NCBI Taxonomy" id="256034"/>
    <lineage>
        <taxon>Bacteria</taxon>
        <taxon>Bacillati</taxon>
        <taxon>Actinomycetota</taxon>
        <taxon>Actinomycetes</taxon>
        <taxon>Glycomycetales</taxon>
        <taxon>Glycomycetaceae</taxon>
        <taxon>Glycomyces</taxon>
    </lineage>
</organism>
<dbReference type="CDD" id="cd05155">
    <property type="entry name" value="APH_ChoK_like_1"/>
    <property type="match status" value="1"/>
</dbReference>
<dbReference type="EMBL" id="JAVDYD010000001">
    <property type="protein sequence ID" value="MDR7337303.1"/>
    <property type="molecule type" value="Genomic_DNA"/>
</dbReference>
<dbReference type="EMBL" id="JAPZVQ010000004">
    <property type="protein sequence ID" value="MDA1385084.1"/>
    <property type="molecule type" value="Genomic_DNA"/>
</dbReference>
<accession>A0A9X3PJC4</accession>
<dbReference type="RefSeq" id="WP_270121549.1">
    <property type="nucleotide sequence ID" value="NZ_BAAAOM010000002.1"/>
</dbReference>
<dbReference type="Gene3D" id="3.30.200.20">
    <property type="entry name" value="Phosphorylase Kinase, domain 1"/>
    <property type="match status" value="1"/>
</dbReference>
<reference evidence="3 5" key="2">
    <citation type="submission" date="2023-07" db="EMBL/GenBank/DDBJ databases">
        <title>Sequencing the genomes of 1000 actinobacteria strains.</title>
        <authorList>
            <person name="Klenk H.-P."/>
        </authorList>
    </citation>
    <scope>NUCLEOTIDE SEQUENCE [LARGE SCALE GENOMIC DNA]</scope>
    <source>
        <strain evidence="3 5">DSM 44724</strain>
    </source>
</reference>
<dbReference type="SUPFAM" id="SSF56112">
    <property type="entry name" value="Protein kinase-like (PK-like)"/>
    <property type="match status" value="1"/>
</dbReference>
<dbReference type="Pfam" id="PF01636">
    <property type="entry name" value="APH"/>
    <property type="match status" value="1"/>
</dbReference>
<dbReference type="InterPro" id="IPR051678">
    <property type="entry name" value="AGP_Transferase"/>
</dbReference>
<dbReference type="InterPro" id="IPR011009">
    <property type="entry name" value="Kinase-like_dom_sf"/>
</dbReference>
<dbReference type="GO" id="GO:0016301">
    <property type="term" value="F:kinase activity"/>
    <property type="evidence" value="ECO:0007669"/>
    <property type="project" value="UniProtKB-KW"/>
</dbReference>
<keyword evidence="3" id="KW-0418">Kinase</keyword>
<evidence type="ECO:0000259" key="1">
    <source>
        <dbReference type="Pfam" id="PF01636"/>
    </source>
</evidence>
<keyword evidence="3" id="KW-0808">Transferase</keyword>
<name>A0A9X3PJC4_9ACTN</name>
<dbReference type="PANTHER" id="PTHR21310:SF42">
    <property type="entry name" value="BIFUNCTIONAL AAC_APH"/>
    <property type="match status" value="1"/>
</dbReference>
<dbReference type="Gene3D" id="3.90.1200.10">
    <property type="match status" value="1"/>
</dbReference>
<reference evidence="2" key="1">
    <citation type="submission" date="2022-12" db="EMBL/GenBank/DDBJ databases">
        <title>Gycomyces niveus sp.nov., a novel actinomycete isolated from soil in Shouguang.</title>
        <authorList>
            <person name="Yang X."/>
        </authorList>
    </citation>
    <scope>NUCLEOTIDE SEQUENCE</scope>
    <source>
        <strain evidence="2">DSM 44724</strain>
    </source>
</reference>
<evidence type="ECO:0000313" key="2">
    <source>
        <dbReference type="EMBL" id="MDA1385084.1"/>
    </source>
</evidence>
<proteinExistence type="predicted"/>
<dbReference type="Proteomes" id="UP001145799">
    <property type="component" value="Unassembled WGS sequence"/>
</dbReference>
<protein>
    <submittedName>
        <fullName evidence="3">Aminoglycoside phosphotransferase (APT) family kinase protein</fullName>
    </submittedName>
    <submittedName>
        <fullName evidence="2">Aminoglycoside phosphotransferase family protein</fullName>
    </submittedName>
</protein>
<gene>
    <name evidence="3" type="ORF">J2S69_001022</name>
    <name evidence="2" type="ORF">O2L01_08820</name>
</gene>
<evidence type="ECO:0000313" key="4">
    <source>
        <dbReference type="Proteomes" id="UP001145799"/>
    </source>
</evidence>
<keyword evidence="5" id="KW-1185">Reference proteome</keyword>
<feature type="domain" description="Aminoglycoside phosphotransferase" evidence="1">
    <location>
        <begin position="32"/>
        <end position="265"/>
    </location>
</feature>
<sequence length="299" mass="32130">MTDLQLSDIEIDEAFVRAMLRERHPDLAGLPLREVEGGWDNKMWRLGDDLAVRIPRTPRGPDLLDQEYRWLPDIAARLPLPVSAPVRFGAPTAAFPATWLVTTWVAGEPIDRRPLERGPESAAALAGFLAALHEEAPADAPINPHRSLPLPDHAADVERGIEAWSTAGNAAAMREIWADALAADSWKRGPVWIHGDLHPANAVGAEGVLTGVIDFGELCAGDPAADLCAAWMLLPEGAAELCLDAYPDADESTVLRARGWALMRAFGLLQVGYAGEQGWAGGKVTWKAAGEATLARLLA</sequence>
<dbReference type="Proteomes" id="UP001183604">
    <property type="component" value="Unassembled WGS sequence"/>
</dbReference>
<evidence type="ECO:0000313" key="5">
    <source>
        <dbReference type="Proteomes" id="UP001183604"/>
    </source>
</evidence>
<comment type="caution">
    <text evidence="2">The sequence shown here is derived from an EMBL/GenBank/DDBJ whole genome shotgun (WGS) entry which is preliminary data.</text>
</comment>
<dbReference type="InterPro" id="IPR002575">
    <property type="entry name" value="Aminoglycoside_PTrfase"/>
</dbReference>
<dbReference type="PANTHER" id="PTHR21310">
    <property type="entry name" value="AMINOGLYCOSIDE PHOSPHOTRANSFERASE-RELATED-RELATED"/>
    <property type="match status" value="1"/>
</dbReference>
<evidence type="ECO:0000313" key="3">
    <source>
        <dbReference type="EMBL" id="MDR7337303.1"/>
    </source>
</evidence>
<dbReference type="AlphaFoldDB" id="A0A9X3PJC4"/>